<name>A0A381TX54_9ZZZZ</name>
<evidence type="ECO:0000256" key="1">
    <source>
        <dbReference type="ARBA" id="ARBA00022801"/>
    </source>
</evidence>
<keyword evidence="1" id="KW-0378">Hydrolase</keyword>
<proteinExistence type="predicted"/>
<dbReference type="AlphaFoldDB" id="A0A381TX54"/>
<gene>
    <name evidence="2" type="ORF">METZ01_LOCUS72411</name>
</gene>
<accession>A0A381TX54</accession>
<evidence type="ECO:0000313" key="2">
    <source>
        <dbReference type="EMBL" id="SVA19557.1"/>
    </source>
</evidence>
<dbReference type="Gene3D" id="3.75.10.10">
    <property type="entry name" value="L-arginine/glycine Amidinotransferase, Chain A"/>
    <property type="match status" value="1"/>
</dbReference>
<dbReference type="GO" id="GO:0047632">
    <property type="term" value="F:agmatine deiminase activity"/>
    <property type="evidence" value="ECO:0007669"/>
    <property type="project" value="TreeGrafter"/>
</dbReference>
<dbReference type="PANTHER" id="PTHR31377:SF0">
    <property type="entry name" value="AGMATINE DEIMINASE-RELATED"/>
    <property type="match status" value="1"/>
</dbReference>
<dbReference type="EMBL" id="UINC01005170">
    <property type="protein sequence ID" value="SVA19557.1"/>
    <property type="molecule type" value="Genomic_DNA"/>
</dbReference>
<sequence length="335" mass="38065">MPAEWEPHSGTWLTWPHNLETWPGQDIQQVVTEFRTIIQQLAIDEPVHILINDEKMERSVETTLREKGVNMVNIVLHNIPTNDSWIRDYGPNFIVQDNGKVAVNDWDFDSWGRKYKWELDDLAGTLIAEESKLYHFKPKIVLEGGAIDVNGLGTCMTTESCILNPNRNGSISRREMEKFFRDYLGVSKILWLNGAVEGDDTDGHIDNLARFVNPSTIVCAVEEDEFDANYSLLKNNYDLLKNITDQNDHPLEIISIPMPGYVGNRKDRLPASYANFYIANKSVLVPVYNHPNDKRALAILEPLFPDRKIIPIPCKTLIWGLGGVHCLTQQQPAGV</sequence>
<organism evidence="2">
    <name type="scientific">marine metagenome</name>
    <dbReference type="NCBI Taxonomy" id="408172"/>
    <lineage>
        <taxon>unclassified sequences</taxon>
        <taxon>metagenomes</taxon>
        <taxon>ecological metagenomes</taxon>
    </lineage>
</organism>
<dbReference type="Pfam" id="PF04371">
    <property type="entry name" value="PAD_porph"/>
    <property type="match status" value="1"/>
</dbReference>
<protein>
    <recommendedName>
        <fullName evidence="3">Agmatine deiminase</fullName>
    </recommendedName>
</protein>
<reference evidence="2" key="1">
    <citation type="submission" date="2018-05" db="EMBL/GenBank/DDBJ databases">
        <authorList>
            <person name="Lanie J.A."/>
            <person name="Ng W.-L."/>
            <person name="Kazmierczak K.M."/>
            <person name="Andrzejewski T.M."/>
            <person name="Davidsen T.M."/>
            <person name="Wayne K.J."/>
            <person name="Tettelin H."/>
            <person name="Glass J.I."/>
            <person name="Rusch D."/>
            <person name="Podicherti R."/>
            <person name="Tsui H.-C.T."/>
            <person name="Winkler M.E."/>
        </authorList>
    </citation>
    <scope>NUCLEOTIDE SEQUENCE</scope>
</reference>
<dbReference type="InterPro" id="IPR007466">
    <property type="entry name" value="Peptidyl-Arg-deiminase_porph"/>
</dbReference>
<evidence type="ECO:0008006" key="3">
    <source>
        <dbReference type="Google" id="ProtNLM"/>
    </source>
</evidence>
<dbReference type="GO" id="GO:0004668">
    <property type="term" value="F:protein-arginine deiminase activity"/>
    <property type="evidence" value="ECO:0007669"/>
    <property type="project" value="InterPro"/>
</dbReference>
<dbReference type="GO" id="GO:0009446">
    <property type="term" value="P:putrescine biosynthetic process"/>
    <property type="evidence" value="ECO:0007669"/>
    <property type="project" value="InterPro"/>
</dbReference>
<dbReference type="SUPFAM" id="SSF55909">
    <property type="entry name" value="Pentein"/>
    <property type="match status" value="1"/>
</dbReference>
<dbReference type="PANTHER" id="PTHR31377">
    <property type="entry name" value="AGMATINE DEIMINASE-RELATED"/>
    <property type="match status" value="1"/>
</dbReference>